<protein>
    <submittedName>
        <fullName evidence="3">Preprotein translocase subunit YajC</fullName>
    </submittedName>
</protein>
<name>A0A9D1PY41_9FIRM</name>
<evidence type="ECO:0000256" key="1">
    <source>
        <dbReference type="SAM" id="MobiDB-lite"/>
    </source>
</evidence>
<keyword evidence="2" id="KW-0472">Membrane</keyword>
<proteinExistence type="predicted"/>
<keyword evidence="2" id="KW-1133">Transmembrane helix</keyword>
<keyword evidence="2" id="KW-0812">Transmembrane</keyword>
<dbReference type="Pfam" id="PF02699">
    <property type="entry name" value="YajC"/>
    <property type="match status" value="1"/>
</dbReference>
<feature type="compositionally biased region" description="Basic and acidic residues" evidence="1">
    <location>
        <begin position="136"/>
        <end position="151"/>
    </location>
</feature>
<reference evidence="3" key="1">
    <citation type="journal article" date="2021" name="PeerJ">
        <title>Extensive microbial diversity within the chicken gut microbiome revealed by metagenomics and culture.</title>
        <authorList>
            <person name="Gilroy R."/>
            <person name="Ravi A."/>
            <person name="Getino M."/>
            <person name="Pursley I."/>
            <person name="Horton D.L."/>
            <person name="Alikhan N.F."/>
            <person name="Baker D."/>
            <person name="Gharbi K."/>
            <person name="Hall N."/>
            <person name="Watson M."/>
            <person name="Adriaenssens E.M."/>
            <person name="Foster-Nyarko E."/>
            <person name="Jarju S."/>
            <person name="Secka A."/>
            <person name="Antonio M."/>
            <person name="Oren A."/>
            <person name="Chaudhuri R.R."/>
            <person name="La Ragione R."/>
            <person name="Hildebrand F."/>
            <person name="Pallen M.J."/>
        </authorList>
    </citation>
    <scope>NUCLEOTIDE SEQUENCE</scope>
    <source>
        <strain evidence="3">12435</strain>
    </source>
</reference>
<accession>A0A9D1PY41</accession>
<evidence type="ECO:0000313" key="3">
    <source>
        <dbReference type="EMBL" id="HIW01917.1"/>
    </source>
</evidence>
<feature type="region of interest" description="Disordered" evidence="1">
    <location>
        <begin position="117"/>
        <end position="151"/>
    </location>
</feature>
<sequence length="151" mass="16101">MIDILTRVLTSSESEGGDGPAGTDIALYIIIGVVALAVIGMIIFTNISRKKQAKKNEEQRNSLVPGDVIETVGGIIGNIIAIRNSAAGREFIIETGEEGRKTTLTVDVQALYRVISQKNPPQPEGKENAVIAADVAKPETTDDGKTNKKDK</sequence>
<dbReference type="InterPro" id="IPR003849">
    <property type="entry name" value="Preprotein_translocase_YajC"/>
</dbReference>
<dbReference type="EMBL" id="DXHS01000017">
    <property type="protein sequence ID" value="HIW01917.1"/>
    <property type="molecule type" value="Genomic_DNA"/>
</dbReference>
<reference evidence="3" key="2">
    <citation type="submission" date="2021-04" db="EMBL/GenBank/DDBJ databases">
        <authorList>
            <person name="Gilroy R."/>
        </authorList>
    </citation>
    <scope>NUCLEOTIDE SEQUENCE</scope>
    <source>
        <strain evidence="3">12435</strain>
    </source>
</reference>
<organism evidence="3 4">
    <name type="scientific">Candidatus Protoclostridium stercorigallinarum</name>
    <dbReference type="NCBI Taxonomy" id="2838741"/>
    <lineage>
        <taxon>Bacteria</taxon>
        <taxon>Bacillati</taxon>
        <taxon>Bacillota</taxon>
        <taxon>Clostridia</taxon>
        <taxon>Candidatus Protoclostridium</taxon>
    </lineage>
</organism>
<evidence type="ECO:0000256" key="2">
    <source>
        <dbReference type="SAM" id="Phobius"/>
    </source>
</evidence>
<gene>
    <name evidence="3" type="ORF">H9892_01050</name>
</gene>
<dbReference type="SMART" id="SM01323">
    <property type="entry name" value="YajC"/>
    <property type="match status" value="1"/>
</dbReference>
<dbReference type="Proteomes" id="UP000823990">
    <property type="component" value="Unassembled WGS sequence"/>
</dbReference>
<evidence type="ECO:0000313" key="4">
    <source>
        <dbReference type="Proteomes" id="UP000823990"/>
    </source>
</evidence>
<dbReference type="AlphaFoldDB" id="A0A9D1PY41"/>
<comment type="caution">
    <text evidence="3">The sequence shown here is derived from an EMBL/GenBank/DDBJ whole genome shotgun (WGS) entry which is preliminary data.</text>
</comment>
<feature type="transmembrane region" description="Helical" evidence="2">
    <location>
        <begin position="25"/>
        <end position="47"/>
    </location>
</feature>